<keyword evidence="1" id="KW-1185">Reference proteome</keyword>
<organism evidence="1 2">
    <name type="scientific">Meloidogyne hapla</name>
    <name type="common">Root-knot nematode worm</name>
    <dbReference type="NCBI Taxonomy" id="6305"/>
    <lineage>
        <taxon>Eukaryota</taxon>
        <taxon>Metazoa</taxon>
        <taxon>Ecdysozoa</taxon>
        <taxon>Nematoda</taxon>
        <taxon>Chromadorea</taxon>
        <taxon>Rhabditida</taxon>
        <taxon>Tylenchina</taxon>
        <taxon>Tylenchomorpha</taxon>
        <taxon>Tylenchoidea</taxon>
        <taxon>Meloidogynidae</taxon>
        <taxon>Meloidogyninae</taxon>
        <taxon>Meloidogyne</taxon>
    </lineage>
</organism>
<proteinExistence type="predicted"/>
<evidence type="ECO:0000313" key="1">
    <source>
        <dbReference type="Proteomes" id="UP000095281"/>
    </source>
</evidence>
<dbReference type="AlphaFoldDB" id="A0A1I8B845"/>
<reference evidence="2" key="1">
    <citation type="submission" date="2016-11" db="UniProtKB">
        <authorList>
            <consortium name="WormBaseParasite"/>
        </authorList>
    </citation>
    <scope>IDENTIFICATION</scope>
</reference>
<sequence length="158" mass="18816">MSLTEINVNDPCECVDNHLKPECRGMYDDNKQLAKHFTNVFFALNEKEFIRNYLAIAIIIWHRKTKYVLKDNKARNKSTQKFRIWALETWGFMQNELDKPYCKVFDIEGSSEYLEFIDSNFPRFFYLFSDSIKGIGTNEFANRNKNINRSSFKEKLQV</sequence>
<name>A0A1I8B845_MELHA</name>
<dbReference type="WBParaSite" id="MhA1_Contig1636.frz3.gene5">
    <property type="protein sequence ID" value="MhA1_Contig1636.frz3.gene5"/>
    <property type="gene ID" value="MhA1_Contig1636.frz3.gene5"/>
</dbReference>
<dbReference type="Proteomes" id="UP000095281">
    <property type="component" value="Unplaced"/>
</dbReference>
<evidence type="ECO:0000313" key="2">
    <source>
        <dbReference type="WBParaSite" id="MhA1_Contig1636.frz3.gene5"/>
    </source>
</evidence>
<protein>
    <submittedName>
        <fullName evidence="2">Uncharacterized protein</fullName>
    </submittedName>
</protein>
<accession>A0A1I8B845</accession>